<evidence type="ECO:0000256" key="1">
    <source>
        <dbReference type="SAM" id="SignalP"/>
    </source>
</evidence>
<dbReference type="InterPro" id="IPR006045">
    <property type="entry name" value="Cupin_1"/>
</dbReference>
<comment type="caution">
    <text evidence="3">The sequence shown here is derived from an EMBL/GenBank/DDBJ whole genome shotgun (WGS) entry which is preliminary data.</text>
</comment>
<sequence>MPIVFFTFALLLSLSSASDPTQLQDFCVAIDTPVFVNGKLCKNPAEATPDDFVFHGLNIPGNTSNKEGSAVTPVNVNQIPGLNTLGVSLARLDFA</sequence>
<feature type="signal peptide" evidence="1">
    <location>
        <begin position="1"/>
        <end position="17"/>
    </location>
</feature>
<reference evidence="3 4" key="1">
    <citation type="journal article" date="2013" name="BMC Genomics">
        <title>The miniature genome of a carnivorous plant Genlisea aurea contains a low number of genes and short non-coding sequences.</title>
        <authorList>
            <person name="Leushkin E.V."/>
            <person name="Sutormin R.A."/>
            <person name="Nabieva E.R."/>
            <person name="Penin A.A."/>
            <person name="Kondrashov A.S."/>
            <person name="Logacheva M.D."/>
        </authorList>
    </citation>
    <scope>NUCLEOTIDE SEQUENCE [LARGE SCALE GENOMIC DNA]</scope>
</reference>
<keyword evidence="4" id="KW-1185">Reference proteome</keyword>
<name>S8CEH9_9LAMI</name>
<dbReference type="Pfam" id="PF00190">
    <property type="entry name" value="Cupin_1"/>
    <property type="match status" value="1"/>
</dbReference>
<accession>S8CEH9</accession>
<evidence type="ECO:0000313" key="3">
    <source>
        <dbReference type="EMBL" id="EPS65260.1"/>
    </source>
</evidence>
<dbReference type="AlphaFoldDB" id="S8CEH9"/>
<organism evidence="3 4">
    <name type="scientific">Genlisea aurea</name>
    <dbReference type="NCBI Taxonomy" id="192259"/>
    <lineage>
        <taxon>Eukaryota</taxon>
        <taxon>Viridiplantae</taxon>
        <taxon>Streptophyta</taxon>
        <taxon>Embryophyta</taxon>
        <taxon>Tracheophyta</taxon>
        <taxon>Spermatophyta</taxon>
        <taxon>Magnoliopsida</taxon>
        <taxon>eudicotyledons</taxon>
        <taxon>Gunneridae</taxon>
        <taxon>Pentapetalae</taxon>
        <taxon>asterids</taxon>
        <taxon>lamiids</taxon>
        <taxon>Lamiales</taxon>
        <taxon>Lentibulariaceae</taxon>
        <taxon>Genlisea</taxon>
    </lineage>
</organism>
<dbReference type="PANTHER" id="PTHR31238">
    <property type="entry name" value="GERMIN-LIKE PROTEIN SUBFAMILY 3 MEMBER 3"/>
    <property type="match status" value="1"/>
</dbReference>
<evidence type="ECO:0000313" key="4">
    <source>
        <dbReference type="Proteomes" id="UP000015453"/>
    </source>
</evidence>
<feature type="chain" id="PRO_5004549054" description="Cupin type-1 domain-containing protein" evidence="1">
    <location>
        <begin position="18"/>
        <end position="95"/>
    </location>
</feature>
<feature type="non-terminal residue" evidence="3">
    <location>
        <position position="95"/>
    </location>
</feature>
<dbReference type="EMBL" id="AUSU01004339">
    <property type="protein sequence ID" value="EPS65260.1"/>
    <property type="molecule type" value="Genomic_DNA"/>
</dbReference>
<dbReference type="InterPro" id="IPR014710">
    <property type="entry name" value="RmlC-like_jellyroll"/>
</dbReference>
<dbReference type="Proteomes" id="UP000015453">
    <property type="component" value="Unassembled WGS sequence"/>
</dbReference>
<dbReference type="Gene3D" id="2.60.120.10">
    <property type="entry name" value="Jelly Rolls"/>
    <property type="match status" value="1"/>
</dbReference>
<protein>
    <recommendedName>
        <fullName evidence="2">Cupin type-1 domain-containing protein</fullName>
    </recommendedName>
</protein>
<proteinExistence type="predicted"/>
<dbReference type="OrthoDB" id="1923503at2759"/>
<dbReference type="SUPFAM" id="SSF51182">
    <property type="entry name" value="RmlC-like cupins"/>
    <property type="match status" value="1"/>
</dbReference>
<feature type="domain" description="Cupin type-1" evidence="2">
    <location>
        <begin position="55"/>
        <end position="94"/>
    </location>
</feature>
<keyword evidence="1" id="KW-0732">Signal</keyword>
<gene>
    <name evidence="3" type="ORF">M569_09517</name>
</gene>
<evidence type="ECO:0000259" key="2">
    <source>
        <dbReference type="Pfam" id="PF00190"/>
    </source>
</evidence>
<dbReference type="InterPro" id="IPR011051">
    <property type="entry name" value="RmlC_Cupin_sf"/>
</dbReference>